<keyword evidence="8" id="KW-1185">Reference proteome</keyword>
<name>A0ABT1ADU2_9PSEU</name>
<evidence type="ECO:0000256" key="3">
    <source>
        <dbReference type="ARBA" id="ARBA00022603"/>
    </source>
</evidence>
<dbReference type="Proteomes" id="UP001165283">
    <property type="component" value="Unassembled WGS sequence"/>
</dbReference>
<dbReference type="GO" id="GO:0032259">
    <property type="term" value="P:methylation"/>
    <property type="evidence" value="ECO:0007669"/>
    <property type="project" value="UniProtKB-KW"/>
</dbReference>
<evidence type="ECO:0000256" key="6">
    <source>
        <dbReference type="RuleBase" id="RU362030"/>
    </source>
</evidence>
<reference evidence="7" key="1">
    <citation type="submission" date="2021-04" db="EMBL/GenBank/DDBJ databases">
        <title>Pseudonocardia sp. nov., isolated from sandy soil of mangrove forest.</title>
        <authorList>
            <person name="Zan Z."/>
            <person name="Huang R."/>
            <person name="Liu W."/>
        </authorList>
    </citation>
    <scope>NUCLEOTIDE SEQUENCE</scope>
    <source>
        <strain evidence="7">S2-4</strain>
    </source>
</reference>
<keyword evidence="4 7" id="KW-0808">Transferase</keyword>
<keyword evidence="3 6" id="KW-0489">Methyltransferase</keyword>
<evidence type="ECO:0000313" key="8">
    <source>
        <dbReference type="Proteomes" id="UP001165283"/>
    </source>
</evidence>
<evidence type="ECO:0000313" key="7">
    <source>
        <dbReference type="EMBL" id="MCO1661178.1"/>
    </source>
</evidence>
<dbReference type="PROSITE" id="PS51257">
    <property type="entry name" value="PROKAR_LIPOPROTEIN"/>
    <property type="match status" value="1"/>
</dbReference>
<dbReference type="PANTHER" id="PTHR43619">
    <property type="entry name" value="S-ADENOSYL-L-METHIONINE-DEPENDENT METHYLTRANSFERASE YKTD-RELATED"/>
    <property type="match status" value="1"/>
</dbReference>
<accession>A0ABT1ADU2</accession>
<organism evidence="7 8">
    <name type="scientific">Pseudonocardia humida</name>
    <dbReference type="NCBI Taxonomy" id="2800819"/>
    <lineage>
        <taxon>Bacteria</taxon>
        <taxon>Bacillati</taxon>
        <taxon>Actinomycetota</taxon>
        <taxon>Actinomycetes</taxon>
        <taxon>Pseudonocardiales</taxon>
        <taxon>Pseudonocardiaceae</taxon>
        <taxon>Pseudonocardia</taxon>
    </lineage>
</organism>
<dbReference type="Gene3D" id="3.40.50.150">
    <property type="entry name" value="Vaccinia Virus protein VP39"/>
    <property type="match status" value="1"/>
</dbReference>
<protein>
    <recommendedName>
        <fullName evidence="6">S-adenosyl-L-methionine-dependent methyltransferase</fullName>
        <ecNumber evidence="6">2.1.1.-</ecNumber>
    </recommendedName>
</protein>
<dbReference type="SUPFAM" id="SSF53335">
    <property type="entry name" value="S-adenosyl-L-methionine-dependent methyltransferases"/>
    <property type="match status" value="1"/>
</dbReference>
<dbReference type="PANTHER" id="PTHR43619:SF2">
    <property type="entry name" value="S-ADENOSYL-L-METHIONINE-DEPENDENT METHYLTRANSFERASES SUPERFAMILY PROTEIN"/>
    <property type="match status" value="1"/>
</dbReference>
<evidence type="ECO:0000256" key="1">
    <source>
        <dbReference type="ARBA" id="ARBA00003907"/>
    </source>
</evidence>
<evidence type="ECO:0000256" key="5">
    <source>
        <dbReference type="ARBA" id="ARBA00022691"/>
    </source>
</evidence>
<dbReference type="Pfam" id="PF04072">
    <property type="entry name" value="LCM"/>
    <property type="match status" value="1"/>
</dbReference>
<comment type="function">
    <text evidence="1 6">Exhibits S-adenosyl-L-methionine-dependent methyltransferase activity.</text>
</comment>
<dbReference type="InterPro" id="IPR011610">
    <property type="entry name" value="SAM_mthyl_Trfase_ML2640-like"/>
</dbReference>
<dbReference type="InterPro" id="IPR007213">
    <property type="entry name" value="Ppm1/Ppm2/Tcmp"/>
</dbReference>
<comment type="similarity">
    <text evidence="2 6">Belongs to the UPF0677 family.</text>
</comment>
<keyword evidence="5 6" id="KW-0949">S-adenosyl-L-methionine</keyword>
<evidence type="ECO:0000256" key="2">
    <source>
        <dbReference type="ARBA" id="ARBA00008138"/>
    </source>
</evidence>
<dbReference type="RefSeq" id="WP_252446683.1">
    <property type="nucleotide sequence ID" value="NZ_JAGSOV010000115.1"/>
</dbReference>
<dbReference type="NCBIfam" id="TIGR00027">
    <property type="entry name" value="mthyl_TIGR00027"/>
    <property type="match status" value="1"/>
</dbReference>
<dbReference type="GO" id="GO:0008168">
    <property type="term" value="F:methyltransferase activity"/>
    <property type="evidence" value="ECO:0007669"/>
    <property type="project" value="UniProtKB-KW"/>
</dbReference>
<dbReference type="EC" id="2.1.1.-" evidence="6"/>
<comment type="caution">
    <text evidence="7">The sequence shown here is derived from an EMBL/GenBank/DDBJ whole genome shotgun (WGS) entry which is preliminary data.</text>
</comment>
<evidence type="ECO:0000256" key="4">
    <source>
        <dbReference type="ARBA" id="ARBA00022679"/>
    </source>
</evidence>
<dbReference type="EMBL" id="JAGSOV010000115">
    <property type="protein sequence ID" value="MCO1661178.1"/>
    <property type="molecule type" value="Genomic_DNA"/>
</dbReference>
<sequence length="292" mass="32235">MTGRSAAEQTAFGPMVIAACERYTPAEQRLLDDDLAARFLPVGQRLVVHACRWAPVRRLLLDATERQAAGLWGSMLCRKRYLDDQVRAAFAAGIDQLVVLGAGLDTRAHRLAVPAGVASFEIDLPANVADKRRRVRAVLGERGDEVRLAPLDLASDDLVPGLERLGYATDRPAVVVWEAVTQYLTEDAVHRTLDALSALATGSRLLFTHIRRDFLDGTHLYGAGPVHRRMTGEHRVWHFGVDPGEVGPLLGRHGWTEVEQVGPAEYRAHHPEVALRGLSISEIERCVRAEKR</sequence>
<gene>
    <name evidence="7" type="ORF">KDL28_39645</name>
</gene>
<dbReference type="InterPro" id="IPR029063">
    <property type="entry name" value="SAM-dependent_MTases_sf"/>
</dbReference>
<proteinExistence type="inferred from homology"/>